<gene>
    <name evidence="2" type="ORF">L6637_00955</name>
    <name evidence="1" type="ORF">L6654_17280</name>
</gene>
<dbReference type="EMBL" id="JAKLTY010000010">
    <property type="protein sequence ID" value="MCG2628388.1"/>
    <property type="molecule type" value="Genomic_DNA"/>
</dbReference>
<protein>
    <submittedName>
        <fullName evidence="1">Uncharacterized protein</fullName>
    </submittedName>
</protein>
<sequence length="145" mass="15132">MSTRAFITGVSGTELTAAGRAFVRAERPWDLIPFRFGFEVSAQVAVNVRELNARQLLATDQAGCSIPVDGAAKPVHPMPTSATMIAQVIRSAIGFQGLLMSNDVPMKTLAGRIGEANSAMPAAGAPRHSNDNAQLDALIANTASA</sequence>
<evidence type="ECO:0000313" key="2">
    <source>
        <dbReference type="EMBL" id="MCG2665498.1"/>
    </source>
</evidence>
<comment type="caution">
    <text evidence="1">The sequence shown here is derived from an EMBL/GenBank/DDBJ whole genome shotgun (WGS) entry which is preliminary data.</text>
</comment>
<dbReference type="Proteomes" id="UP001139012">
    <property type="component" value="Unassembled WGS sequence"/>
</dbReference>
<name>A0A9X1RC72_9BRAD</name>
<evidence type="ECO:0000313" key="4">
    <source>
        <dbReference type="Proteomes" id="UP001139054"/>
    </source>
</evidence>
<accession>A0A9X1RC72</accession>
<dbReference type="Proteomes" id="UP001139054">
    <property type="component" value="Unassembled WGS sequence"/>
</dbReference>
<evidence type="ECO:0000313" key="3">
    <source>
        <dbReference type="Proteomes" id="UP001139012"/>
    </source>
</evidence>
<dbReference type="EMBL" id="JAKLUA010000001">
    <property type="protein sequence ID" value="MCG2665498.1"/>
    <property type="molecule type" value="Genomic_DNA"/>
</dbReference>
<keyword evidence="3" id="KW-1185">Reference proteome</keyword>
<dbReference type="RefSeq" id="WP_237862158.1">
    <property type="nucleotide sequence ID" value="NZ_JAKLTY010000010.1"/>
</dbReference>
<evidence type="ECO:0000313" key="1">
    <source>
        <dbReference type="EMBL" id="MCG2628388.1"/>
    </source>
</evidence>
<organism evidence="1 4">
    <name type="scientific">Bradyrhizobium zhengyangense</name>
    <dbReference type="NCBI Taxonomy" id="2911009"/>
    <lineage>
        <taxon>Bacteria</taxon>
        <taxon>Pseudomonadati</taxon>
        <taxon>Pseudomonadota</taxon>
        <taxon>Alphaproteobacteria</taxon>
        <taxon>Hyphomicrobiales</taxon>
        <taxon>Nitrobacteraceae</taxon>
        <taxon>Bradyrhizobium</taxon>
    </lineage>
</organism>
<proteinExistence type="predicted"/>
<reference evidence="1" key="1">
    <citation type="submission" date="2022-01" db="EMBL/GenBank/DDBJ databases">
        <title>Genome sequnece data of strain Bradyrhizobium sp. nov.</title>
        <authorList>
            <person name="Zhang J."/>
        </authorList>
    </citation>
    <scope>NUCLEOTIDE SEQUENCE</scope>
    <source>
        <strain evidence="2">WYCCWR 12774</strain>
        <strain evidence="1">WYCCWR 13023</strain>
    </source>
</reference>
<dbReference type="AlphaFoldDB" id="A0A9X1RC72"/>